<dbReference type="InterPro" id="IPR009737">
    <property type="entry name" value="Aim32/Apd1-like"/>
</dbReference>
<dbReference type="EMBL" id="CP002299">
    <property type="protein sequence ID" value="ADP83468.1"/>
    <property type="molecule type" value="Genomic_DNA"/>
</dbReference>
<dbReference type="eggNOG" id="COG4759">
    <property type="taxonomic scope" value="Bacteria"/>
</dbReference>
<evidence type="ECO:0000313" key="2">
    <source>
        <dbReference type="EMBL" id="ADP83468.1"/>
    </source>
</evidence>
<evidence type="ECO:0000313" key="3">
    <source>
        <dbReference type="Proteomes" id="UP000002484"/>
    </source>
</evidence>
<sequence length="344" mass="36327">MTVVVSSPAISYRCAPWTQAQGVDPIGSALTCDTFVLIETPPPWPQDIGQLPDFAELSQRGLRRTRLLAVRPLDDGLASGSSVTGAVADGAAETSPEASSPGTADAAGTGDQVAVTIWRRAETGRFLGTDHLIPADRVVDEAARLATAPIENGRPAGEGQPAPPDMLLCGHGSRDVCCGRLGTRLALDVADTWPGVRVRRCSHTGGHRYAPTGFTLPDGLAWGFLDTDTLDGVVRRSGTPPVRGNYRGTTALDQWGQVVERELFERHGWAWLEHRLTSASSDVAADRRSATVHLGWDGPTGPGTATATVEVARDVPVLVCGEPPENARKTSPELGLTSLHITPS</sequence>
<dbReference type="HOGENOM" id="CLU_050357_0_0_11"/>
<dbReference type="KEGG" id="fri:FraEuI1c_5481"/>
<proteinExistence type="predicted"/>
<accession>E3JAY0</accession>
<dbReference type="OrthoDB" id="3399139at2"/>
<evidence type="ECO:0000256" key="1">
    <source>
        <dbReference type="SAM" id="MobiDB-lite"/>
    </source>
</evidence>
<name>E3JAY0_PSEI1</name>
<gene>
    <name evidence="2" type="ordered locus">FraEuI1c_5481</name>
</gene>
<dbReference type="RefSeq" id="WP_013426586.1">
    <property type="nucleotide sequence ID" value="NC_014666.1"/>
</dbReference>
<protein>
    <submittedName>
        <fullName evidence="2">Sucraseferredoxin family protein</fullName>
    </submittedName>
</protein>
<dbReference type="AlphaFoldDB" id="E3JAY0"/>
<dbReference type="Proteomes" id="UP000002484">
    <property type="component" value="Chromosome"/>
</dbReference>
<dbReference type="InParanoid" id="E3JAY0"/>
<feature type="region of interest" description="Disordered" evidence="1">
    <location>
        <begin position="77"/>
        <end position="110"/>
    </location>
</feature>
<organism evidence="2 3">
    <name type="scientific">Pseudofrankia inefficax (strain DSM 45817 / CECT 9037 / DDB 130130 / EuI1c)</name>
    <name type="common">Frankia inefficax</name>
    <dbReference type="NCBI Taxonomy" id="298654"/>
    <lineage>
        <taxon>Bacteria</taxon>
        <taxon>Bacillati</taxon>
        <taxon>Actinomycetota</taxon>
        <taxon>Actinomycetes</taxon>
        <taxon>Frankiales</taxon>
        <taxon>Frankiaceae</taxon>
        <taxon>Pseudofrankia</taxon>
    </lineage>
</organism>
<keyword evidence="3" id="KW-1185">Reference proteome</keyword>
<dbReference type="STRING" id="298654.FraEuI1c_5481"/>
<dbReference type="CDD" id="cd03062">
    <property type="entry name" value="TRX_Fd_Sucrase"/>
    <property type="match status" value="1"/>
</dbReference>
<reference evidence="2 3" key="1">
    <citation type="submission" date="2010-10" db="EMBL/GenBank/DDBJ databases">
        <title>Complete sequence of Frankia sp. EuI1c.</title>
        <authorList>
            <consortium name="US DOE Joint Genome Institute"/>
            <person name="Lucas S."/>
            <person name="Copeland A."/>
            <person name="Lapidus A."/>
            <person name="Cheng J.-F."/>
            <person name="Bruce D."/>
            <person name="Goodwin L."/>
            <person name="Pitluck S."/>
            <person name="Chertkov O."/>
            <person name="Detter J.C."/>
            <person name="Han C."/>
            <person name="Tapia R."/>
            <person name="Land M."/>
            <person name="Hauser L."/>
            <person name="Jeffries C."/>
            <person name="Kyrpides N."/>
            <person name="Ivanova N."/>
            <person name="Mikhailova N."/>
            <person name="Beauchemin N."/>
            <person name="Sen A."/>
            <person name="Sur S.A."/>
            <person name="Gtari M."/>
            <person name="Wall L."/>
            <person name="Tisa L."/>
            <person name="Woyke T."/>
        </authorList>
    </citation>
    <scope>NUCLEOTIDE SEQUENCE [LARGE SCALE GENOMIC DNA]</scope>
    <source>
        <strain evidence="3">DSM 45817 / CECT 9037 / EuI1c</strain>
    </source>
</reference>
<dbReference type="Pfam" id="PF06999">
    <property type="entry name" value="Suc_Fer-like"/>
    <property type="match status" value="1"/>
</dbReference>